<gene>
    <name evidence="2" type="ORF">LOSG293_110420</name>
</gene>
<dbReference type="OrthoDB" id="8450910at2"/>
<organism evidence="2 3">
    <name type="scientific">Secundilactobacillus oryzae JCM 18671</name>
    <dbReference type="NCBI Taxonomy" id="1291743"/>
    <lineage>
        <taxon>Bacteria</taxon>
        <taxon>Bacillati</taxon>
        <taxon>Bacillota</taxon>
        <taxon>Bacilli</taxon>
        <taxon>Lactobacillales</taxon>
        <taxon>Lactobacillaceae</taxon>
        <taxon>Secundilactobacillus</taxon>
    </lineage>
</organism>
<feature type="domain" description="KTSC" evidence="1">
    <location>
        <begin position="8"/>
        <end position="62"/>
    </location>
</feature>
<accession>A0A081BI58</accession>
<dbReference type="Pfam" id="PF13619">
    <property type="entry name" value="KTSC"/>
    <property type="match status" value="1"/>
</dbReference>
<sequence length="69" mass="7532">MELISVVSSDLSAIGYDEYNQQLEIVFNSGGTYLYSGVPSSVYEGLLNAGSKGRYFHAFIKGYPTTRIG</sequence>
<reference evidence="2" key="1">
    <citation type="journal article" date="2014" name="Genome Announc.">
        <title>Draft Genome Sequence of Lactobacillus oryzae Strain SG293T.</title>
        <authorList>
            <person name="Tanizawa Y."/>
            <person name="Fujisawa T."/>
            <person name="Mochizuki T."/>
            <person name="Kaminuma E."/>
            <person name="Nakamura Y."/>
            <person name="Tohno M."/>
        </authorList>
    </citation>
    <scope>NUCLEOTIDE SEQUENCE [LARGE SCALE GENOMIC DNA]</scope>
    <source>
        <strain evidence="2">SG293</strain>
    </source>
</reference>
<evidence type="ECO:0000313" key="2">
    <source>
        <dbReference type="EMBL" id="GAK47726.1"/>
    </source>
</evidence>
<dbReference type="Proteomes" id="UP000028700">
    <property type="component" value="Unassembled WGS sequence"/>
</dbReference>
<protein>
    <recommendedName>
        <fullName evidence="1">KTSC domain-containing protein</fullName>
    </recommendedName>
</protein>
<evidence type="ECO:0000313" key="3">
    <source>
        <dbReference type="Proteomes" id="UP000028700"/>
    </source>
</evidence>
<dbReference type="STRING" id="1291743.LOSG293_110420"/>
<name>A0A081BI58_9LACO</name>
<dbReference type="AlphaFoldDB" id="A0A081BI58"/>
<keyword evidence="3" id="KW-1185">Reference proteome</keyword>
<dbReference type="RefSeq" id="WP_034527347.1">
    <property type="nucleotide sequence ID" value="NZ_BBAZ01000001.1"/>
</dbReference>
<dbReference type="EMBL" id="BBJM01000011">
    <property type="protein sequence ID" value="GAK47726.1"/>
    <property type="molecule type" value="Genomic_DNA"/>
</dbReference>
<dbReference type="eggNOG" id="ENOG5033A9F">
    <property type="taxonomic scope" value="Bacteria"/>
</dbReference>
<proteinExistence type="predicted"/>
<comment type="caution">
    <text evidence="2">The sequence shown here is derived from an EMBL/GenBank/DDBJ whole genome shotgun (WGS) entry which is preliminary data.</text>
</comment>
<dbReference type="InterPro" id="IPR025309">
    <property type="entry name" value="KTSC_dom"/>
</dbReference>
<evidence type="ECO:0000259" key="1">
    <source>
        <dbReference type="Pfam" id="PF13619"/>
    </source>
</evidence>